<organism evidence="1 2">
    <name type="scientific">Eumeta variegata</name>
    <name type="common">Bagworm moth</name>
    <name type="synonym">Eumeta japonica</name>
    <dbReference type="NCBI Taxonomy" id="151549"/>
    <lineage>
        <taxon>Eukaryota</taxon>
        <taxon>Metazoa</taxon>
        <taxon>Ecdysozoa</taxon>
        <taxon>Arthropoda</taxon>
        <taxon>Hexapoda</taxon>
        <taxon>Insecta</taxon>
        <taxon>Pterygota</taxon>
        <taxon>Neoptera</taxon>
        <taxon>Endopterygota</taxon>
        <taxon>Lepidoptera</taxon>
        <taxon>Glossata</taxon>
        <taxon>Ditrysia</taxon>
        <taxon>Tineoidea</taxon>
        <taxon>Psychidae</taxon>
        <taxon>Oiketicinae</taxon>
        <taxon>Eumeta</taxon>
    </lineage>
</organism>
<dbReference type="Proteomes" id="UP000299102">
    <property type="component" value="Unassembled WGS sequence"/>
</dbReference>
<evidence type="ECO:0000313" key="1">
    <source>
        <dbReference type="EMBL" id="GBP80100.1"/>
    </source>
</evidence>
<proteinExistence type="predicted"/>
<protein>
    <submittedName>
        <fullName evidence="1">Uncharacterized protein</fullName>
    </submittedName>
</protein>
<sequence>MDNKAEHPLAKSIREIIRETRVKSREYDPIVVTARRTMVALEQRILEMAKSVTRHKDFGDTQEDWTVPDITWVNGVSDCNKTTWTVKHFKLVKDVIITTTLEVGRNLKKSLLVH</sequence>
<dbReference type="AlphaFoldDB" id="A0A4C1YXX2"/>
<reference evidence="1 2" key="1">
    <citation type="journal article" date="2019" name="Commun. Biol.">
        <title>The bagworm genome reveals a unique fibroin gene that provides high tensile strength.</title>
        <authorList>
            <person name="Kono N."/>
            <person name="Nakamura H."/>
            <person name="Ohtoshi R."/>
            <person name="Tomita M."/>
            <person name="Numata K."/>
            <person name="Arakawa K."/>
        </authorList>
    </citation>
    <scope>NUCLEOTIDE SEQUENCE [LARGE SCALE GENOMIC DNA]</scope>
</reference>
<name>A0A4C1YXX2_EUMVA</name>
<dbReference type="OrthoDB" id="9995375at2759"/>
<comment type="caution">
    <text evidence="1">The sequence shown here is derived from an EMBL/GenBank/DDBJ whole genome shotgun (WGS) entry which is preliminary data.</text>
</comment>
<dbReference type="EMBL" id="BGZK01001446">
    <property type="protein sequence ID" value="GBP80100.1"/>
    <property type="molecule type" value="Genomic_DNA"/>
</dbReference>
<gene>
    <name evidence="1" type="ORF">EVAR_55918_1</name>
</gene>
<keyword evidence="2" id="KW-1185">Reference proteome</keyword>
<evidence type="ECO:0000313" key="2">
    <source>
        <dbReference type="Proteomes" id="UP000299102"/>
    </source>
</evidence>
<accession>A0A4C1YXX2</accession>